<dbReference type="Proteomes" id="UP000291189">
    <property type="component" value="Unassembled WGS sequence"/>
</dbReference>
<organism evidence="5 6">
    <name type="scientific">Nocardioides iriomotensis</name>
    <dbReference type="NCBI Taxonomy" id="715784"/>
    <lineage>
        <taxon>Bacteria</taxon>
        <taxon>Bacillati</taxon>
        <taxon>Actinomycetota</taxon>
        <taxon>Actinomycetes</taxon>
        <taxon>Propionibacteriales</taxon>
        <taxon>Nocardioidaceae</taxon>
        <taxon>Nocardioides</taxon>
    </lineage>
</organism>
<comment type="similarity">
    <text evidence="3">Belongs to the acetyltransferase family. RimJ subfamily.</text>
</comment>
<sequence>MRFPDDVPTLTDGLVTLRAHDEGDVPALLEQGTDPAMVAWTTVPVPASEESARVFATEIIPAGWERGTSWAFAVEAADETGTPRFCGTVELHDRGALRAEIAFSAHPCARGRGLMERACRLLLEWGFRTQRLETVIWWAHQGNWASRRLAWRLGFSCDGTVRRWLTQRGDLRDAWVGVLLHGEPREPRTPWLDAPRIDGPTVSLRPFRAGDVPRVVEACQDPTTQHWLSRMPSPYTRADAEAYLETRREQLASAEGVSWAVADPATDELLGALSLFDLRPGATAEVGYWAHPDVRGRGVMTAAVRLAVRHAFVPVEDGGLGLHRLTVLHADGNVGSQRVIERNGFTYVGREREQARLRDGTYVDHLAYDLLAREFRP</sequence>
<dbReference type="InterPro" id="IPR051531">
    <property type="entry name" value="N-acetyltransferase"/>
</dbReference>
<keyword evidence="2" id="KW-0012">Acyltransferase</keyword>
<evidence type="ECO:0000256" key="1">
    <source>
        <dbReference type="ARBA" id="ARBA00022679"/>
    </source>
</evidence>
<evidence type="ECO:0000259" key="4">
    <source>
        <dbReference type="PROSITE" id="PS51186"/>
    </source>
</evidence>
<evidence type="ECO:0000313" key="5">
    <source>
        <dbReference type="EMBL" id="RYU12738.1"/>
    </source>
</evidence>
<proteinExistence type="inferred from homology"/>
<dbReference type="PANTHER" id="PTHR43792:SF8">
    <property type="entry name" value="[RIBOSOMAL PROTEIN US5]-ALANINE N-ACETYLTRANSFERASE"/>
    <property type="match status" value="1"/>
</dbReference>
<protein>
    <submittedName>
        <fullName evidence="5">N-acetyltransferase</fullName>
    </submittedName>
</protein>
<dbReference type="RefSeq" id="WP_129986557.1">
    <property type="nucleotide sequence ID" value="NZ_SDPU01000020.1"/>
</dbReference>
<evidence type="ECO:0000256" key="3">
    <source>
        <dbReference type="ARBA" id="ARBA00038502"/>
    </source>
</evidence>
<gene>
    <name evidence="5" type="ORF">ETU37_07110</name>
</gene>
<dbReference type="PANTHER" id="PTHR43792">
    <property type="entry name" value="GNAT FAMILY, PUTATIVE (AFU_ORTHOLOGUE AFUA_3G00765)-RELATED-RELATED"/>
    <property type="match status" value="1"/>
</dbReference>
<evidence type="ECO:0000256" key="2">
    <source>
        <dbReference type="ARBA" id="ARBA00023315"/>
    </source>
</evidence>
<keyword evidence="1 5" id="KW-0808">Transferase</keyword>
<dbReference type="PROSITE" id="PS51186">
    <property type="entry name" value="GNAT"/>
    <property type="match status" value="1"/>
</dbReference>
<evidence type="ECO:0000313" key="6">
    <source>
        <dbReference type="Proteomes" id="UP000291189"/>
    </source>
</evidence>
<comment type="caution">
    <text evidence="5">The sequence shown here is derived from an EMBL/GenBank/DDBJ whole genome shotgun (WGS) entry which is preliminary data.</text>
</comment>
<dbReference type="EMBL" id="SDPU01000020">
    <property type="protein sequence ID" value="RYU12738.1"/>
    <property type="molecule type" value="Genomic_DNA"/>
</dbReference>
<dbReference type="OrthoDB" id="9795188at2"/>
<dbReference type="GO" id="GO:0016747">
    <property type="term" value="F:acyltransferase activity, transferring groups other than amino-acyl groups"/>
    <property type="evidence" value="ECO:0007669"/>
    <property type="project" value="InterPro"/>
</dbReference>
<reference evidence="5 6" key="1">
    <citation type="submission" date="2019-01" db="EMBL/GenBank/DDBJ databases">
        <title>Nocardioides guangzhouensis sp. nov., an actinobacterium isolated from soil.</title>
        <authorList>
            <person name="Fu Y."/>
            <person name="Cai Y."/>
            <person name="Lin Z."/>
            <person name="Chen P."/>
        </authorList>
    </citation>
    <scope>NUCLEOTIDE SEQUENCE [LARGE SCALE GENOMIC DNA]</scope>
    <source>
        <strain evidence="5 6">NBRC 105384</strain>
    </source>
</reference>
<keyword evidence="6" id="KW-1185">Reference proteome</keyword>
<dbReference type="Pfam" id="PF13302">
    <property type="entry name" value="Acetyltransf_3"/>
    <property type="match status" value="2"/>
</dbReference>
<dbReference type="InterPro" id="IPR016181">
    <property type="entry name" value="Acyl_CoA_acyltransferase"/>
</dbReference>
<dbReference type="SUPFAM" id="SSF55729">
    <property type="entry name" value="Acyl-CoA N-acyltransferases (Nat)"/>
    <property type="match status" value="2"/>
</dbReference>
<feature type="domain" description="N-acetyltransferase" evidence="4">
    <location>
        <begin position="202"/>
        <end position="369"/>
    </location>
</feature>
<dbReference type="InterPro" id="IPR000182">
    <property type="entry name" value="GNAT_dom"/>
</dbReference>
<accession>A0A4Q5J4U4</accession>
<dbReference type="AlphaFoldDB" id="A0A4Q5J4U4"/>
<name>A0A4Q5J4U4_9ACTN</name>
<dbReference type="Gene3D" id="3.40.630.30">
    <property type="match status" value="2"/>
</dbReference>